<dbReference type="AlphaFoldDB" id="C3MEC7"/>
<protein>
    <submittedName>
        <fullName evidence="1">Uncharacterized protein</fullName>
    </submittedName>
</protein>
<evidence type="ECO:0000313" key="1">
    <source>
        <dbReference type="EMBL" id="ACP25796.1"/>
    </source>
</evidence>
<dbReference type="EMBL" id="CP001389">
    <property type="protein sequence ID" value="ACP25796.1"/>
    <property type="molecule type" value="Genomic_DNA"/>
</dbReference>
<reference evidence="1 2" key="1">
    <citation type="journal article" date="2009" name="Appl. Environ. Microbiol.">
        <title>Rhizobium sp. strain NGR234 possesses a remarkable number of secretion systems.</title>
        <authorList>
            <person name="Schmeisser C."/>
            <person name="Liesegang H."/>
            <person name="Krysciak D."/>
            <person name="Bakkou N."/>
            <person name="Le Quere A."/>
            <person name="Wollherr A."/>
            <person name="Heinemeyer I."/>
            <person name="Morgenstern B."/>
            <person name="Pommerening-Roeser A."/>
            <person name="Flores M."/>
            <person name="Palacios R."/>
            <person name="Brenner S."/>
            <person name="Gottschalk G."/>
            <person name="Schmitz R.A."/>
            <person name="Broughton W.J."/>
            <person name="Perret X."/>
            <person name="Strittmatter A.W."/>
            <person name="Streit W.R."/>
        </authorList>
    </citation>
    <scope>NUCLEOTIDE SEQUENCE [LARGE SCALE GENOMIC DNA]</scope>
    <source>
        <strain evidence="2">NBRC 101917 / NGR234</strain>
    </source>
</reference>
<gene>
    <name evidence="1" type="ordered locus">NGR_c20330</name>
</gene>
<proteinExistence type="predicted"/>
<dbReference type="Proteomes" id="UP000001054">
    <property type="component" value="Chromosome"/>
</dbReference>
<dbReference type="KEGG" id="rhi:NGR_c20330"/>
<name>C3MEC7_SINFN</name>
<accession>C3MEC7</accession>
<evidence type="ECO:0000313" key="2">
    <source>
        <dbReference type="Proteomes" id="UP000001054"/>
    </source>
</evidence>
<organism evidence="1 2">
    <name type="scientific">Sinorhizobium fredii (strain NBRC 101917 / NGR234)</name>
    <dbReference type="NCBI Taxonomy" id="394"/>
    <lineage>
        <taxon>Bacteria</taxon>
        <taxon>Pseudomonadati</taxon>
        <taxon>Pseudomonadota</taxon>
        <taxon>Alphaproteobacteria</taxon>
        <taxon>Hyphomicrobiales</taxon>
        <taxon>Rhizobiaceae</taxon>
        <taxon>Sinorhizobium/Ensifer group</taxon>
        <taxon>Sinorhizobium</taxon>
    </lineage>
</organism>
<sequence length="58" mass="6817">MYVEQPCLDPADCAMLRKVSLLPTCGLSADRVSIQLDRHVKSFRELSIDRLRWQDHRF</sequence>
<dbReference type="HOGENOM" id="CLU_2976240_0_0_5"/>
<keyword evidence="2" id="KW-1185">Reference proteome</keyword>